<evidence type="ECO:0000256" key="9">
    <source>
        <dbReference type="ARBA" id="ARBA00022833"/>
    </source>
</evidence>
<dbReference type="InterPro" id="IPR008915">
    <property type="entry name" value="Peptidase_M50"/>
</dbReference>
<keyword evidence="5" id="KW-0645">Protease</keyword>
<keyword evidence="9" id="KW-0862">Zinc</keyword>
<dbReference type="CDD" id="cd06158">
    <property type="entry name" value="S2P-M50_like_1"/>
    <property type="match status" value="1"/>
</dbReference>
<evidence type="ECO:0000313" key="16">
    <source>
        <dbReference type="Proteomes" id="UP000176322"/>
    </source>
</evidence>
<keyword evidence="10 13" id="KW-1133">Transmembrane helix</keyword>
<evidence type="ECO:0000256" key="7">
    <source>
        <dbReference type="ARBA" id="ARBA00022723"/>
    </source>
</evidence>
<evidence type="ECO:0000256" key="13">
    <source>
        <dbReference type="SAM" id="Phobius"/>
    </source>
</evidence>
<reference evidence="15 16" key="1">
    <citation type="journal article" date="2016" name="Nat. Commun.">
        <title>Thousands of microbial genomes shed light on interconnected biogeochemical processes in an aquifer system.</title>
        <authorList>
            <person name="Anantharaman K."/>
            <person name="Brown C.T."/>
            <person name="Hug L.A."/>
            <person name="Sharon I."/>
            <person name="Castelle C.J."/>
            <person name="Probst A.J."/>
            <person name="Thomas B.C."/>
            <person name="Singh A."/>
            <person name="Wilkins M.J."/>
            <person name="Karaoz U."/>
            <person name="Brodie E.L."/>
            <person name="Williams K.H."/>
            <person name="Hubbard S.S."/>
            <person name="Banfield J.F."/>
        </authorList>
    </citation>
    <scope>NUCLEOTIDE SEQUENCE [LARGE SCALE GENOMIC DNA]</scope>
</reference>
<evidence type="ECO:0000256" key="3">
    <source>
        <dbReference type="ARBA" id="ARBA00007931"/>
    </source>
</evidence>
<dbReference type="AlphaFoldDB" id="A0A1F6BWS8"/>
<dbReference type="PANTHER" id="PTHR35864:SF1">
    <property type="entry name" value="ZINC METALLOPROTEASE YWHC-RELATED"/>
    <property type="match status" value="1"/>
</dbReference>
<dbReference type="PANTHER" id="PTHR35864">
    <property type="entry name" value="ZINC METALLOPROTEASE MJ0611-RELATED"/>
    <property type="match status" value="1"/>
</dbReference>
<sequence length="214" mass="23356">MEITVIATIAVLIISIILHEMAHGFAADRLGDPTARLQGRLSPNPLVHIDPLGSVVVPALLFLSNAGLMFGWAKPVPYNPYNLSDQKWGEAKVAAAGPVTNVALALLFALLIRFAAPLGLPMAFTDIAAYVVYINLLLAFFNLIPIPPLDGSKIIQPFLPLRAQLGYRNFVHSFERWGLIGTFLFIFIFINFFWGPFSVVVSSVFTAFTGLPGM</sequence>
<keyword evidence="7" id="KW-0479">Metal-binding</keyword>
<comment type="subcellular location">
    <subcellularLocation>
        <location evidence="2">Cell membrane</location>
        <topology evidence="2">Multi-pass membrane protein</topology>
    </subcellularLocation>
</comment>
<keyword evidence="8" id="KW-0378">Hydrolase</keyword>
<feature type="transmembrane region" description="Helical" evidence="13">
    <location>
        <begin position="127"/>
        <end position="146"/>
    </location>
</feature>
<keyword evidence="4" id="KW-1003">Cell membrane</keyword>
<evidence type="ECO:0000256" key="1">
    <source>
        <dbReference type="ARBA" id="ARBA00001947"/>
    </source>
</evidence>
<gene>
    <name evidence="15" type="ORF">A2837_02740</name>
</gene>
<proteinExistence type="inferred from homology"/>
<evidence type="ECO:0000256" key="8">
    <source>
        <dbReference type="ARBA" id="ARBA00022801"/>
    </source>
</evidence>
<dbReference type="GO" id="GO:0006508">
    <property type="term" value="P:proteolysis"/>
    <property type="evidence" value="ECO:0007669"/>
    <property type="project" value="UniProtKB-KW"/>
</dbReference>
<protein>
    <recommendedName>
        <fullName evidence="14">Peptidase M50 domain-containing protein</fullName>
    </recommendedName>
</protein>
<dbReference type="EMBL" id="MFKO01000008">
    <property type="protein sequence ID" value="OGG41406.1"/>
    <property type="molecule type" value="Genomic_DNA"/>
</dbReference>
<dbReference type="GO" id="GO:0046872">
    <property type="term" value="F:metal ion binding"/>
    <property type="evidence" value="ECO:0007669"/>
    <property type="project" value="UniProtKB-KW"/>
</dbReference>
<feature type="transmembrane region" description="Helical" evidence="13">
    <location>
        <begin position="93"/>
        <end position="115"/>
    </location>
</feature>
<feature type="domain" description="Peptidase M50" evidence="14">
    <location>
        <begin position="124"/>
        <end position="164"/>
    </location>
</feature>
<evidence type="ECO:0000256" key="6">
    <source>
        <dbReference type="ARBA" id="ARBA00022692"/>
    </source>
</evidence>
<feature type="domain" description="Peptidase M50" evidence="14">
    <location>
        <begin position="8"/>
        <end position="114"/>
    </location>
</feature>
<evidence type="ECO:0000313" key="15">
    <source>
        <dbReference type="EMBL" id="OGG41406.1"/>
    </source>
</evidence>
<evidence type="ECO:0000256" key="10">
    <source>
        <dbReference type="ARBA" id="ARBA00022989"/>
    </source>
</evidence>
<comment type="caution">
    <text evidence="15">The sequence shown here is derived from an EMBL/GenBank/DDBJ whole genome shotgun (WGS) entry which is preliminary data.</text>
</comment>
<dbReference type="STRING" id="1798475.A2837_02740"/>
<feature type="transmembrane region" description="Helical" evidence="13">
    <location>
        <begin position="177"/>
        <end position="208"/>
    </location>
</feature>
<keyword evidence="12 13" id="KW-0472">Membrane</keyword>
<evidence type="ECO:0000256" key="11">
    <source>
        <dbReference type="ARBA" id="ARBA00023049"/>
    </source>
</evidence>
<evidence type="ECO:0000256" key="5">
    <source>
        <dbReference type="ARBA" id="ARBA00022670"/>
    </source>
</evidence>
<dbReference type="Proteomes" id="UP000176322">
    <property type="component" value="Unassembled WGS sequence"/>
</dbReference>
<dbReference type="GO" id="GO:0005886">
    <property type="term" value="C:plasma membrane"/>
    <property type="evidence" value="ECO:0007669"/>
    <property type="project" value="UniProtKB-SubCell"/>
</dbReference>
<accession>A0A1F6BWS8</accession>
<comment type="similarity">
    <text evidence="3">Belongs to the peptidase M50B family.</text>
</comment>
<feature type="transmembrane region" description="Helical" evidence="13">
    <location>
        <begin position="51"/>
        <end position="72"/>
    </location>
</feature>
<dbReference type="Pfam" id="PF02163">
    <property type="entry name" value="Peptidase_M50"/>
    <property type="match status" value="2"/>
</dbReference>
<evidence type="ECO:0000259" key="14">
    <source>
        <dbReference type="Pfam" id="PF02163"/>
    </source>
</evidence>
<evidence type="ECO:0000256" key="12">
    <source>
        <dbReference type="ARBA" id="ARBA00023136"/>
    </source>
</evidence>
<comment type="cofactor">
    <cofactor evidence="1">
        <name>Zn(2+)</name>
        <dbReference type="ChEBI" id="CHEBI:29105"/>
    </cofactor>
</comment>
<dbReference type="GO" id="GO:0008237">
    <property type="term" value="F:metallopeptidase activity"/>
    <property type="evidence" value="ECO:0007669"/>
    <property type="project" value="UniProtKB-KW"/>
</dbReference>
<dbReference type="InterPro" id="IPR052348">
    <property type="entry name" value="Metallopeptidase_M50B"/>
</dbReference>
<keyword evidence="6 13" id="KW-0812">Transmembrane</keyword>
<dbReference type="InterPro" id="IPR044537">
    <property type="entry name" value="Rip2-like"/>
</dbReference>
<organism evidence="15 16">
    <name type="scientific">Candidatus Kaiserbacteria bacterium RIFCSPHIGHO2_01_FULL_46_22</name>
    <dbReference type="NCBI Taxonomy" id="1798475"/>
    <lineage>
        <taxon>Bacteria</taxon>
        <taxon>Candidatus Kaiseribacteriota</taxon>
    </lineage>
</organism>
<name>A0A1F6BWS8_9BACT</name>
<evidence type="ECO:0000256" key="4">
    <source>
        <dbReference type="ARBA" id="ARBA00022475"/>
    </source>
</evidence>
<evidence type="ECO:0000256" key="2">
    <source>
        <dbReference type="ARBA" id="ARBA00004651"/>
    </source>
</evidence>
<keyword evidence="11" id="KW-0482">Metalloprotease</keyword>